<organism evidence="2 3">
    <name type="scientific">Saguinus oedipus</name>
    <name type="common">Cotton-top tamarin</name>
    <name type="synonym">Oedipomidas oedipus</name>
    <dbReference type="NCBI Taxonomy" id="9490"/>
    <lineage>
        <taxon>Eukaryota</taxon>
        <taxon>Metazoa</taxon>
        <taxon>Chordata</taxon>
        <taxon>Craniata</taxon>
        <taxon>Vertebrata</taxon>
        <taxon>Euteleostomi</taxon>
        <taxon>Mammalia</taxon>
        <taxon>Eutheria</taxon>
        <taxon>Euarchontoglires</taxon>
        <taxon>Primates</taxon>
        <taxon>Haplorrhini</taxon>
        <taxon>Platyrrhini</taxon>
        <taxon>Cebidae</taxon>
        <taxon>Callitrichinae</taxon>
        <taxon>Saguinus</taxon>
    </lineage>
</organism>
<feature type="region of interest" description="Disordered" evidence="1">
    <location>
        <begin position="84"/>
        <end position="114"/>
    </location>
</feature>
<evidence type="ECO:0000313" key="3">
    <source>
        <dbReference type="Proteomes" id="UP001266305"/>
    </source>
</evidence>
<protein>
    <submittedName>
        <fullName evidence="2">Uncharacterized protein</fullName>
    </submittedName>
</protein>
<evidence type="ECO:0000256" key="1">
    <source>
        <dbReference type="SAM" id="MobiDB-lite"/>
    </source>
</evidence>
<accession>A0ABQ9WF67</accession>
<proteinExistence type="predicted"/>
<keyword evidence="3" id="KW-1185">Reference proteome</keyword>
<dbReference type="Proteomes" id="UP001266305">
    <property type="component" value="Unassembled WGS sequence"/>
</dbReference>
<gene>
    <name evidence="2" type="ORF">P7K49_001637</name>
</gene>
<sequence>MRSQSQCLLYARPRPGAAAPCRVDPDPRPPCRAVPGLGGLGGRLLKLPTGSSAAVATMAPHRPALLCALVLALCALSRPVRAATASRGASQARAPRVQAPEVRVSARGAPGLPE</sequence>
<name>A0ABQ9WF67_SAGOE</name>
<reference evidence="2 3" key="1">
    <citation type="submission" date="2023-05" db="EMBL/GenBank/DDBJ databases">
        <title>B98-5 Cell Line De Novo Hybrid Assembly: An Optical Mapping Approach.</title>
        <authorList>
            <person name="Kananen K."/>
            <person name="Auerbach J.A."/>
            <person name="Kautto E."/>
            <person name="Blachly J.S."/>
        </authorList>
    </citation>
    <scope>NUCLEOTIDE SEQUENCE [LARGE SCALE GENOMIC DNA]</scope>
    <source>
        <strain evidence="2">B95-8</strain>
        <tissue evidence="2">Cell line</tissue>
    </source>
</reference>
<comment type="caution">
    <text evidence="2">The sequence shown here is derived from an EMBL/GenBank/DDBJ whole genome shotgun (WGS) entry which is preliminary data.</text>
</comment>
<evidence type="ECO:0000313" key="2">
    <source>
        <dbReference type="EMBL" id="KAK2120251.1"/>
    </source>
</evidence>
<dbReference type="EMBL" id="JASSZA010000001">
    <property type="protein sequence ID" value="KAK2120251.1"/>
    <property type="molecule type" value="Genomic_DNA"/>
</dbReference>